<reference evidence="1" key="1">
    <citation type="journal article" date="2014" name="Front. Microbiol.">
        <title>High frequency of phylogenetically diverse reductive dehalogenase-homologous genes in deep subseafloor sedimentary metagenomes.</title>
        <authorList>
            <person name="Kawai M."/>
            <person name="Futagami T."/>
            <person name="Toyoda A."/>
            <person name="Takaki Y."/>
            <person name="Nishi S."/>
            <person name="Hori S."/>
            <person name="Arai W."/>
            <person name="Tsubouchi T."/>
            <person name="Morono Y."/>
            <person name="Uchiyama I."/>
            <person name="Ito T."/>
            <person name="Fujiyama A."/>
            <person name="Inagaki F."/>
            <person name="Takami H."/>
        </authorList>
    </citation>
    <scope>NUCLEOTIDE SEQUENCE</scope>
    <source>
        <strain evidence="1">Expedition CK06-06</strain>
    </source>
</reference>
<proteinExistence type="predicted"/>
<evidence type="ECO:0000313" key="1">
    <source>
        <dbReference type="EMBL" id="GAG53127.1"/>
    </source>
</evidence>
<dbReference type="AlphaFoldDB" id="X0Z3W4"/>
<sequence length="39" mass="4499">MNHKRKTVIFLIMCSVIMHGNSLTNSFVFDDEMVVVNNN</sequence>
<gene>
    <name evidence="1" type="ORF">S01H1_79646</name>
</gene>
<dbReference type="EMBL" id="BARS01053715">
    <property type="protein sequence ID" value="GAG53127.1"/>
    <property type="molecule type" value="Genomic_DNA"/>
</dbReference>
<organism evidence="1">
    <name type="scientific">marine sediment metagenome</name>
    <dbReference type="NCBI Taxonomy" id="412755"/>
    <lineage>
        <taxon>unclassified sequences</taxon>
        <taxon>metagenomes</taxon>
        <taxon>ecological metagenomes</taxon>
    </lineage>
</organism>
<protein>
    <submittedName>
        <fullName evidence="1">Uncharacterized protein</fullName>
    </submittedName>
</protein>
<accession>X0Z3W4</accession>
<comment type="caution">
    <text evidence="1">The sequence shown here is derived from an EMBL/GenBank/DDBJ whole genome shotgun (WGS) entry which is preliminary data.</text>
</comment>
<name>X0Z3W4_9ZZZZ</name>
<feature type="non-terminal residue" evidence="1">
    <location>
        <position position="39"/>
    </location>
</feature>